<dbReference type="GO" id="GO:0005524">
    <property type="term" value="F:ATP binding"/>
    <property type="evidence" value="ECO:0007669"/>
    <property type="project" value="UniProtKB-KW"/>
</dbReference>
<dbReference type="AlphaFoldDB" id="A0A0D9WM42"/>
<dbReference type="InterPro" id="IPR003593">
    <property type="entry name" value="AAA+_ATPase"/>
</dbReference>
<dbReference type="InterPro" id="IPR045735">
    <property type="entry name" value="Spore_III_AA_AAA+_ATPase"/>
</dbReference>
<dbReference type="HOGENOM" id="CLU_022515_2_0_1"/>
<evidence type="ECO:0000256" key="3">
    <source>
        <dbReference type="SAM" id="MobiDB-lite"/>
    </source>
</evidence>
<dbReference type="InterPro" id="IPR058670">
    <property type="entry name" value="PTPase_dom"/>
</dbReference>
<dbReference type="Pfam" id="PF25516">
    <property type="entry name" value="PTPase"/>
    <property type="match status" value="1"/>
</dbReference>
<dbReference type="STRING" id="77586.A0A0D9WM42"/>
<name>A0A0D9WM42_9ORYZ</name>
<dbReference type="FunFam" id="3.40.50.300:FF:001088">
    <property type="entry name" value="uncharacterized protein ycf45 isoform X2"/>
    <property type="match status" value="1"/>
</dbReference>
<sequence>MDLGRPPLARFPSGDFILSQKSISFDDLCHATSQVGDFGADNRAGISRTLHRISAIRNRKGEIIGLTCRVGRAVPGSANLLQDLVKDGGSLLLIGPPGVGKTTVIREIARMLADDYKKRVMIVDTSNEIGGDGDIPHPGIGNARRLQVPNQDMQHKVLIEAVENHMPQAIVIDEIGTKLEAMAASTIAQRGIQLVATAHGITIENLIMNPSLDMLVGGVQSVTLGDEEASRRGVQKTVLERKGPSTFTCAAEIVSKTELRVHRSLEDTVDALLAGKMPNVETRKFGSKGLVQEVYVQKEQLHIGPSGGAAQLDTDSLSNARRTLDSAFNLDSAEGHIGRSTEAEPGLNLYAYGISESIALQAIKRLELEDIVTLTYNISEADAVIALQSKLKKNTQIQAVVESEDIPVYFTKTNSLVQITRALRALADDHMDELIDFEDKEEVRSSEETDALEEARLAIEQVVIPKGESVQLLPRPPNIIVSQVDLVENFKLKWEAIGQEPNESLRILPQFVGMEEGSMSVKQEAANELTDSDSSNDMDHKQNGVSRLPFLPE</sequence>
<evidence type="ECO:0000259" key="4">
    <source>
        <dbReference type="SMART" id="SM00382"/>
    </source>
</evidence>
<dbReference type="GO" id="GO:0009507">
    <property type="term" value="C:chloroplast"/>
    <property type="evidence" value="ECO:0007669"/>
    <property type="project" value="TreeGrafter"/>
</dbReference>
<dbReference type="InterPro" id="IPR034081">
    <property type="entry name" value="R3H_AAA"/>
</dbReference>
<proteinExistence type="predicted"/>
<dbReference type="InterPro" id="IPR027417">
    <property type="entry name" value="P-loop_NTPase"/>
</dbReference>
<dbReference type="eggNOG" id="ENOG502QQ4X">
    <property type="taxonomic scope" value="Eukaryota"/>
</dbReference>
<reference evidence="5 6" key="1">
    <citation type="submission" date="2012-08" db="EMBL/GenBank/DDBJ databases">
        <title>Oryza genome evolution.</title>
        <authorList>
            <person name="Wing R.A."/>
        </authorList>
    </citation>
    <scope>NUCLEOTIDE SEQUENCE</scope>
</reference>
<dbReference type="Gramene" id="LPERR06G03470.1">
    <property type="protein sequence ID" value="LPERR06G03470.1"/>
    <property type="gene ID" value="LPERR06G03470"/>
</dbReference>
<dbReference type="PANTHER" id="PTHR20953">
    <property type="entry name" value="KINASE-RELATED"/>
    <property type="match status" value="1"/>
</dbReference>
<dbReference type="Pfam" id="PF19568">
    <property type="entry name" value="Spore_III_AA"/>
    <property type="match status" value="1"/>
</dbReference>
<dbReference type="CDD" id="cd02645">
    <property type="entry name" value="R3H_AAA"/>
    <property type="match status" value="1"/>
</dbReference>
<keyword evidence="1" id="KW-0547">Nucleotide-binding</keyword>
<keyword evidence="2" id="KW-0067">ATP-binding</keyword>
<reference evidence="5" key="3">
    <citation type="submission" date="2015-04" db="UniProtKB">
        <authorList>
            <consortium name="EnsemblPlants"/>
        </authorList>
    </citation>
    <scope>IDENTIFICATION</scope>
</reference>
<evidence type="ECO:0000313" key="6">
    <source>
        <dbReference type="Proteomes" id="UP000032180"/>
    </source>
</evidence>
<keyword evidence="6" id="KW-1185">Reference proteome</keyword>
<evidence type="ECO:0000256" key="2">
    <source>
        <dbReference type="ARBA" id="ARBA00022840"/>
    </source>
</evidence>
<dbReference type="Proteomes" id="UP000032180">
    <property type="component" value="Chromosome 6"/>
</dbReference>
<evidence type="ECO:0000313" key="5">
    <source>
        <dbReference type="EnsemblPlants" id="LPERR06G03470.1"/>
    </source>
</evidence>
<dbReference type="SUPFAM" id="SSF52540">
    <property type="entry name" value="P-loop containing nucleoside triphosphate hydrolases"/>
    <property type="match status" value="1"/>
</dbReference>
<dbReference type="Gene3D" id="3.40.50.300">
    <property type="entry name" value="P-loop containing nucleotide triphosphate hydrolases"/>
    <property type="match status" value="1"/>
</dbReference>
<organism evidence="5 6">
    <name type="scientific">Leersia perrieri</name>
    <dbReference type="NCBI Taxonomy" id="77586"/>
    <lineage>
        <taxon>Eukaryota</taxon>
        <taxon>Viridiplantae</taxon>
        <taxon>Streptophyta</taxon>
        <taxon>Embryophyta</taxon>
        <taxon>Tracheophyta</taxon>
        <taxon>Spermatophyta</taxon>
        <taxon>Magnoliopsida</taxon>
        <taxon>Liliopsida</taxon>
        <taxon>Poales</taxon>
        <taxon>Poaceae</taxon>
        <taxon>BOP clade</taxon>
        <taxon>Oryzoideae</taxon>
        <taxon>Oryzeae</taxon>
        <taxon>Oryzinae</taxon>
        <taxon>Leersia</taxon>
    </lineage>
</organism>
<feature type="region of interest" description="Disordered" evidence="3">
    <location>
        <begin position="518"/>
        <end position="553"/>
    </location>
</feature>
<protein>
    <recommendedName>
        <fullName evidence="4">AAA+ ATPase domain-containing protein</fullName>
    </recommendedName>
</protein>
<dbReference type="PANTHER" id="PTHR20953:SF3">
    <property type="entry name" value="P-LOOP CONTAINING NUCLEOSIDE TRIPHOSPHATE HYDROLASES SUPERFAMILY PROTEIN"/>
    <property type="match status" value="1"/>
</dbReference>
<accession>A0A0D9WM42</accession>
<evidence type="ECO:0000256" key="1">
    <source>
        <dbReference type="ARBA" id="ARBA00022741"/>
    </source>
</evidence>
<feature type="domain" description="AAA+ ATPase" evidence="4">
    <location>
        <begin position="87"/>
        <end position="218"/>
    </location>
</feature>
<dbReference type="SMART" id="SM00382">
    <property type="entry name" value="AAA"/>
    <property type="match status" value="1"/>
</dbReference>
<dbReference type="EnsemblPlants" id="LPERR06G03470.1">
    <property type="protein sequence ID" value="LPERR06G03470.1"/>
    <property type="gene ID" value="LPERR06G03470"/>
</dbReference>
<dbReference type="CDD" id="cd00009">
    <property type="entry name" value="AAA"/>
    <property type="match status" value="1"/>
</dbReference>
<dbReference type="PRINTS" id="PR00830">
    <property type="entry name" value="ENDOLAPTASE"/>
</dbReference>
<reference evidence="6" key="2">
    <citation type="submission" date="2013-12" db="EMBL/GenBank/DDBJ databases">
        <authorList>
            <person name="Yu Y."/>
            <person name="Lee S."/>
            <person name="de Baynast K."/>
            <person name="Wissotski M."/>
            <person name="Liu L."/>
            <person name="Talag J."/>
            <person name="Goicoechea J."/>
            <person name="Angelova A."/>
            <person name="Jetty R."/>
            <person name="Kudrna D."/>
            <person name="Golser W."/>
            <person name="Rivera L."/>
            <person name="Zhang J."/>
            <person name="Wing R."/>
        </authorList>
    </citation>
    <scope>NUCLEOTIDE SEQUENCE</scope>
</reference>